<name>A0A067SXJ0_GALM3</name>
<sequence length="341" mass="38162">MAINLVIDDICRFIFDNSAVMEASAEDLLEIPPLEEIPGHILASIPKHVQPGSKAFREIVFFGLQNEGLGPRKPEEPLNAKDDTASEGGVGHFSSSEVHNLVATLPMHEFQPELLTAIIRQFASAIASVTTRDFVNKCQYESLETLKQQLKDGYAYQARLAVKLDSDDRKLRVADQTQQTIISSLQAEKATSDALGREYEETILRQRVEIDSLRSQVDALTKQSGKPTERSQYDRASQQIPENQERPTNSLEIQLGNSHPTDLSISQLVQMGNTDCLNSDEGIFSPLVEALDQDIRLWSNNIKDSLDDWDAGKLAVVRAGLQFILEDMEKKRLLIHENQNH</sequence>
<dbReference type="EMBL" id="KL142382">
    <property type="protein sequence ID" value="KDR74782.1"/>
    <property type="molecule type" value="Genomic_DNA"/>
</dbReference>
<dbReference type="HOGENOM" id="CLU_813930_0_0_1"/>
<organism evidence="2 3">
    <name type="scientific">Galerina marginata (strain CBS 339.88)</name>
    <dbReference type="NCBI Taxonomy" id="685588"/>
    <lineage>
        <taxon>Eukaryota</taxon>
        <taxon>Fungi</taxon>
        <taxon>Dikarya</taxon>
        <taxon>Basidiomycota</taxon>
        <taxon>Agaricomycotina</taxon>
        <taxon>Agaricomycetes</taxon>
        <taxon>Agaricomycetidae</taxon>
        <taxon>Agaricales</taxon>
        <taxon>Agaricineae</taxon>
        <taxon>Strophariaceae</taxon>
        <taxon>Galerina</taxon>
    </lineage>
</organism>
<evidence type="ECO:0000313" key="2">
    <source>
        <dbReference type="EMBL" id="KDR74782.1"/>
    </source>
</evidence>
<evidence type="ECO:0000313" key="3">
    <source>
        <dbReference type="Proteomes" id="UP000027222"/>
    </source>
</evidence>
<dbReference type="AlphaFoldDB" id="A0A067SXJ0"/>
<accession>A0A067SXJ0</accession>
<reference evidence="3" key="1">
    <citation type="journal article" date="2014" name="Proc. Natl. Acad. Sci. U.S.A.">
        <title>Extensive sampling of basidiomycete genomes demonstrates inadequacy of the white-rot/brown-rot paradigm for wood decay fungi.</title>
        <authorList>
            <person name="Riley R."/>
            <person name="Salamov A.A."/>
            <person name="Brown D.W."/>
            <person name="Nagy L.G."/>
            <person name="Floudas D."/>
            <person name="Held B.W."/>
            <person name="Levasseur A."/>
            <person name="Lombard V."/>
            <person name="Morin E."/>
            <person name="Otillar R."/>
            <person name="Lindquist E.A."/>
            <person name="Sun H."/>
            <person name="LaButti K.M."/>
            <person name="Schmutz J."/>
            <person name="Jabbour D."/>
            <person name="Luo H."/>
            <person name="Baker S.E."/>
            <person name="Pisabarro A.G."/>
            <person name="Walton J.D."/>
            <person name="Blanchette R.A."/>
            <person name="Henrissat B."/>
            <person name="Martin F."/>
            <person name="Cullen D."/>
            <person name="Hibbett D.S."/>
            <person name="Grigoriev I.V."/>
        </authorList>
    </citation>
    <scope>NUCLEOTIDE SEQUENCE [LARGE SCALE GENOMIC DNA]</scope>
    <source>
        <strain evidence="3">CBS 339.88</strain>
    </source>
</reference>
<proteinExistence type="predicted"/>
<protein>
    <submittedName>
        <fullName evidence="2">Uncharacterized protein</fullName>
    </submittedName>
</protein>
<feature type="compositionally biased region" description="Polar residues" evidence="1">
    <location>
        <begin position="234"/>
        <end position="248"/>
    </location>
</feature>
<feature type="region of interest" description="Disordered" evidence="1">
    <location>
        <begin position="217"/>
        <end position="248"/>
    </location>
</feature>
<feature type="compositionally biased region" description="Basic and acidic residues" evidence="1">
    <location>
        <begin position="70"/>
        <end position="84"/>
    </location>
</feature>
<keyword evidence="3" id="KW-1185">Reference proteome</keyword>
<feature type="region of interest" description="Disordered" evidence="1">
    <location>
        <begin position="68"/>
        <end position="90"/>
    </location>
</feature>
<gene>
    <name evidence="2" type="ORF">GALMADRAFT_249673</name>
</gene>
<dbReference type="Proteomes" id="UP000027222">
    <property type="component" value="Unassembled WGS sequence"/>
</dbReference>
<evidence type="ECO:0000256" key="1">
    <source>
        <dbReference type="SAM" id="MobiDB-lite"/>
    </source>
</evidence>